<keyword evidence="2" id="KW-0732">Signal</keyword>
<protein>
    <recommendedName>
        <fullName evidence="5">Apple domain-containing protein</fullName>
    </recommendedName>
</protein>
<gene>
    <name evidence="3" type="ORF">B0T24DRAFT_637862</name>
</gene>
<comment type="caution">
    <text evidence="3">The sequence shown here is derived from an EMBL/GenBank/DDBJ whole genome shotgun (WGS) entry which is preliminary data.</text>
</comment>
<evidence type="ECO:0000256" key="1">
    <source>
        <dbReference type="SAM" id="MobiDB-lite"/>
    </source>
</evidence>
<accession>A0AAE0JX78</accession>
<feature type="signal peptide" evidence="2">
    <location>
        <begin position="1"/>
        <end position="21"/>
    </location>
</feature>
<evidence type="ECO:0000313" key="4">
    <source>
        <dbReference type="Proteomes" id="UP001287356"/>
    </source>
</evidence>
<feature type="region of interest" description="Disordered" evidence="1">
    <location>
        <begin position="24"/>
        <end position="57"/>
    </location>
</feature>
<name>A0AAE0JX78_9PEZI</name>
<sequence>MAFSLATVIYLFWAAVALVAAAPSSSSGTTPARASVSWEAQPRTCTTGPSASEQRPDGFPINDFTYIKPAEAWASYAVKPDWYADHFVSGPHYMSYTHESDPFGAFKCQFTCNSAADCNSFFVWYAETGTTEEHLNCVLFNAVIDASAFVPSNGTIGGGGYDRLCKKKSA</sequence>
<feature type="compositionally biased region" description="Low complexity" evidence="1">
    <location>
        <begin position="24"/>
        <end position="35"/>
    </location>
</feature>
<reference evidence="3" key="2">
    <citation type="submission" date="2023-06" db="EMBL/GenBank/DDBJ databases">
        <authorList>
            <consortium name="Lawrence Berkeley National Laboratory"/>
            <person name="Haridas S."/>
            <person name="Hensen N."/>
            <person name="Bonometti L."/>
            <person name="Westerberg I."/>
            <person name="Brannstrom I.O."/>
            <person name="Guillou S."/>
            <person name="Cros-Aarteil S."/>
            <person name="Calhoun S."/>
            <person name="Kuo A."/>
            <person name="Mondo S."/>
            <person name="Pangilinan J."/>
            <person name="Riley R."/>
            <person name="Labutti K."/>
            <person name="Andreopoulos B."/>
            <person name="Lipzen A."/>
            <person name="Chen C."/>
            <person name="Yanf M."/>
            <person name="Daum C."/>
            <person name="Ng V."/>
            <person name="Clum A."/>
            <person name="Steindorff A."/>
            <person name="Ohm R."/>
            <person name="Martin F."/>
            <person name="Silar P."/>
            <person name="Natvig D."/>
            <person name="Lalanne C."/>
            <person name="Gautier V."/>
            <person name="Ament-Velasquez S.L."/>
            <person name="Kruys A."/>
            <person name="Hutchinson M.I."/>
            <person name="Powell A.J."/>
            <person name="Barry K."/>
            <person name="Miller A.N."/>
            <person name="Grigoriev I.V."/>
            <person name="Debuchy R."/>
            <person name="Gladieux P."/>
            <person name="Thoren M.H."/>
            <person name="Johannesson H."/>
        </authorList>
    </citation>
    <scope>NUCLEOTIDE SEQUENCE</scope>
    <source>
        <strain evidence="3">CBS 958.72</strain>
    </source>
</reference>
<dbReference type="AlphaFoldDB" id="A0AAE0JX78"/>
<evidence type="ECO:0000256" key="2">
    <source>
        <dbReference type="SAM" id="SignalP"/>
    </source>
</evidence>
<evidence type="ECO:0000313" key="3">
    <source>
        <dbReference type="EMBL" id="KAK3366081.1"/>
    </source>
</evidence>
<keyword evidence="4" id="KW-1185">Reference proteome</keyword>
<feature type="chain" id="PRO_5042078114" description="Apple domain-containing protein" evidence="2">
    <location>
        <begin position="22"/>
        <end position="170"/>
    </location>
</feature>
<evidence type="ECO:0008006" key="5">
    <source>
        <dbReference type="Google" id="ProtNLM"/>
    </source>
</evidence>
<dbReference type="EMBL" id="JAULSN010000008">
    <property type="protein sequence ID" value="KAK3366081.1"/>
    <property type="molecule type" value="Genomic_DNA"/>
</dbReference>
<feature type="compositionally biased region" description="Polar residues" evidence="1">
    <location>
        <begin position="43"/>
        <end position="53"/>
    </location>
</feature>
<organism evidence="3 4">
    <name type="scientific">Lasiosphaeria ovina</name>
    <dbReference type="NCBI Taxonomy" id="92902"/>
    <lineage>
        <taxon>Eukaryota</taxon>
        <taxon>Fungi</taxon>
        <taxon>Dikarya</taxon>
        <taxon>Ascomycota</taxon>
        <taxon>Pezizomycotina</taxon>
        <taxon>Sordariomycetes</taxon>
        <taxon>Sordariomycetidae</taxon>
        <taxon>Sordariales</taxon>
        <taxon>Lasiosphaeriaceae</taxon>
        <taxon>Lasiosphaeria</taxon>
    </lineage>
</organism>
<dbReference type="Proteomes" id="UP001287356">
    <property type="component" value="Unassembled WGS sequence"/>
</dbReference>
<reference evidence="3" key="1">
    <citation type="journal article" date="2023" name="Mol. Phylogenet. Evol.">
        <title>Genome-scale phylogeny and comparative genomics of the fungal order Sordariales.</title>
        <authorList>
            <person name="Hensen N."/>
            <person name="Bonometti L."/>
            <person name="Westerberg I."/>
            <person name="Brannstrom I.O."/>
            <person name="Guillou S."/>
            <person name="Cros-Aarteil S."/>
            <person name="Calhoun S."/>
            <person name="Haridas S."/>
            <person name="Kuo A."/>
            <person name="Mondo S."/>
            <person name="Pangilinan J."/>
            <person name="Riley R."/>
            <person name="LaButti K."/>
            <person name="Andreopoulos B."/>
            <person name="Lipzen A."/>
            <person name="Chen C."/>
            <person name="Yan M."/>
            <person name="Daum C."/>
            <person name="Ng V."/>
            <person name="Clum A."/>
            <person name="Steindorff A."/>
            <person name="Ohm R.A."/>
            <person name="Martin F."/>
            <person name="Silar P."/>
            <person name="Natvig D.O."/>
            <person name="Lalanne C."/>
            <person name="Gautier V."/>
            <person name="Ament-Velasquez S.L."/>
            <person name="Kruys A."/>
            <person name="Hutchinson M.I."/>
            <person name="Powell A.J."/>
            <person name="Barry K."/>
            <person name="Miller A.N."/>
            <person name="Grigoriev I.V."/>
            <person name="Debuchy R."/>
            <person name="Gladieux P."/>
            <person name="Hiltunen Thoren M."/>
            <person name="Johannesson H."/>
        </authorList>
    </citation>
    <scope>NUCLEOTIDE SEQUENCE</scope>
    <source>
        <strain evidence="3">CBS 958.72</strain>
    </source>
</reference>
<proteinExistence type="predicted"/>